<dbReference type="SMART" id="SM00729">
    <property type="entry name" value="Elp3"/>
    <property type="match status" value="1"/>
</dbReference>
<evidence type="ECO:0000259" key="6">
    <source>
        <dbReference type="PROSITE" id="PS51332"/>
    </source>
</evidence>
<dbReference type="AlphaFoldDB" id="A0A4P6HQM4"/>
<dbReference type="InterPro" id="IPR051198">
    <property type="entry name" value="BchE-like"/>
</dbReference>
<name>A0A4P6HQM4_9BACT</name>
<dbReference type="SUPFAM" id="SSF102114">
    <property type="entry name" value="Radical SAM enzymes"/>
    <property type="match status" value="1"/>
</dbReference>
<evidence type="ECO:0000256" key="2">
    <source>
        <dbReference type="ARBA" id="ARBA00022691"/>
    </source>
</evidence>
<dbReference type="CDD" id="cd01335">
    <property type="entry name" value="Radical_SAM"/>
    <property type="match status" value="1"/>
</dbReference>
<dbReference type="InterPro" id="IPR058240">
    <property type="entry name" value="rSAM_sf"/>
</dbReference>
<organism evidence="8 9">
    <name type="scientific">Solidesulfovibrio carbinolicus</name>
    <dbReference type="NCBI Taxonomy" id="296842"/>
    <lineage>
        <taxon>Bacteria</taxon>
        <taxon>Pseudomonadati</taxon>
        <taxon>Thermodesulfobacteriota</taxon>
        <taxon>Desulfovibrionia</taxon>
        <taxon>Desulfovibrionales</taxon>
        <taxon>Desulfovibrionaceae</taxon>
        <taxon>Solidesulfovibrio</taxon>
    </lineage>
</organism>
<dbReference type="EMBL" id="CP026539">
    <property type="protein sequence ID" value="QAZ69617.1"/>
    <property type="molecule type" value="Genomic_DNA"/>
</dbReference>
<keyword evidence="3" id="KW-0479">Metal-binding</keyword>
<keyword evidence="4" id="KW-0408">Iron</keyword>
<gene>
    <name evidence="8" type="ORF">C3Y92_20310</name>
</gene>
<dbReference type="SFLD" id="SFLDG01082">
    <property type="entry name" value="B12-binding_domain_containing"/>
    <property type="match status" value="1"/>
</dbReference>
<dbReference type="InterPro" id="IPR007197">
    <property type="entry name" value="rSAM"/>
</dbReference>
<evidence type="ECO:0000256" key="1">
    <source>
        <dbReference type="ARBA" id="ARBA00001966"/>
    </source>
</evidence>
<dbReference type="InterPro" id="IPR006638">
    <property type="entry name" value="Elp3/MiaA/NifB-like_rSAM"/>
</dbReference>
<dbReference type="PROSITE" id="PS51332">
    <property type="entry name" value="B12_BINDING"/>
    <property type="match status" value="1"/>
</dbReference>
<proteinExistence type="predicted"/>
<dbReference type="Gene3D" id="3.80.30.20">
    <property type="entry name" value="tm_1862 like domain"/>
    <property type="match status" value="1"/>
</dbReference>
<keyword evidence="8" id="KW-0614">Plasmid</keyword>
<dbReference type="GO" id="GO:0031419">
    <property type="term" value="F:cobalamin binding"/>
    <property type="evidence" value="ECO:0007669"/>
    <property type="project" value="InterPro"/>
</dbReference>
<geneLocation type="plasmid" evidence="9">
    <name>pdcar1</name>
</geneLocation>
<dbReference type="Pfam" id="PF02310">
    <property type="entry name" value="B12-binding"/>
    <property type="match status" value="1"/>
</dbReference>
<dbReference type="SFLD" id="SFLDS00029">
    <property type="entry name" value="Radical_SAM"/>
    <property type="match status" value="1"/>
</dbReference>
<dbReference type="GO" id="GO:0046872">
    <property type="term" value="F:metal ion binding"/>
    <property type="evidence" value="ECO:0007669"/>
    <property type="project" value="UniProtKB-KW"/>
</dbReference>
<feature type="domain" description="B12-binding" evidence="6">
    <location>
        <begin position="2"/>
        <end position="137"/>
    </location>
</feature>
<evidence type="ECO:0000256" key="4">
    <source>
        <dbReference type="ARBA" id="ARBA00023004"/>
    </source>
</evidence>
<dbReference type="InterPro" id="IPR034466">
    <property type="entry name" value="Methyltransferase_Class_B"/>
</dbReference>
<dbReference type="PANTHER" id="PTHR43409">
    <property type="entry name" value="ANAEROBIC MAGNESIUM-PROTOPORPHYRIN IX MONOMETHYL ESTER CYCLASE-RELATED"/>
    <property type="match status" value="1"/>
</dbReference>
<keyword evidence="5" id="KW-0411">Iron-sulfur</keyword>
<dbReference type="GO" id="GO:0003824">
    <property type="term" value="F:catalytic activity"/>
    <property type="evidence" value="ECO:0007669"/>
    <property type="project" value="InterPro"/>
</dbReference>
<dbReference type="OrthoDB" id="9804952at2"/>
<dbReference type="CDD" id="cd02068">
    <property type="entry name" value="radical_SAM_B12_BD"/>
    <property type="match status" value="1"/>
</dbReference>
<reference evidence="8 9" key="1">
    <citation type="submission" date="2018-02" db="EMBL/GenBank/DDBJ databases">
        <title>Genome sequence of Desulfovibrio carbinolicus DSM 3852.</title>
        <authorList>
            <person name="Wilbanks E."/>
            <person name="Skennerton C.T."/>
            <person name="Orphan V.J."/>
        </authorList>
    </citation>
    <scope>NUCLEOTIDE SEQUENCE [LARGE SCALE GENOMIC DNA]</scope>
    <source>
        <strain evidence="8 9">DSM 3852</strain>
        <plasmid evidence="9">pdcar1</plasmid>
    </source>
</reference>
<keyword evidence="2" id="KW-0949">S-adenosyl-L-methionine</keyword>
<dbReference type="InterPro" id="IPR036724">
    <property type="entry name" value="Cobalamin-bd_sf"/>
</dbReference>
<dbReference type="Gene3D" id="3.40.50.280">
    <property type="entry name" value="Cobalamin-binding domain"/>
    <property type="match status" value="1"/>
</dbReference>
<evidence type="ECO:0000256" key="5">
    <source>
        <dbReference type="ARBA" id="ARBA00023014"/>
    </source>
</evidence>
<feature type="domain" description="Radical SAM core" evidence="7">
    <location>
        <begin position="181"/>
        <end position="418"/>
    </location>
</feature>
<dbReference type="SFLD" id="SFLDG01123">
    <property type="entry name" value="methyltransferase_(Class_B)"/>
    <property type="match status" value="1"/>
</dbReference>
<keyword evidence="9" id="KW-1185">Reference proteome</keyword>
<dbReference type="InterPro" id="IPR023404">
    <property type="entry name" value="rSAM_horseshoe"/>
</dbReference>
<evidence type="ECO:0000259" key="7">
    <source>
        <dbReference type="PROSITE" id="PS51918"/>
    </source>
</evidence>
<dbReference type="PROSITE" id="PS51918">
    <property type="entry name" value="RADICAL_SAM"/>
    <property type="match status" value="1"/>
</dbReference>
<dbReference type="Pfam" id="PF04055">
    <property type="entry name" value="Radical_SAM"/>
    <property type="match status" value="1"/>
</dbReference>
<dbReference type="KEGG" id="dcb:C3Y92_20310"/>
<dbReference type="SUPFAM" id="SSF52242">
    <property type="entry name" value="Cobalamin (vitamin B12)-binding domain"/>
    <property type="match status" value="1"/>
</dbReference>
<sequence length="510" mass="57160">MKILFVFYEIPAAPPSYPLGPGLLSALLRREGHETRGLHVHEELTEEALAGIAEQAAAFGPDLLAYSFSSPSFPYIGLIAERLRAALDVPSVCGGAHPTLYPDETLASGLFDYVAVGEGEISMPAFVDALASGRDPAGVPGIWSRRDGREVRNRLNPLVQDLDGLAHTDYELFGPEFLEKTTKDGWLRAISSRGCPYSCSYCHTPLFRERYSRHIGLPQSKLGYLRMRGVDDMIDEINALAERYGVTVINFMDDLFCLNRERTLRFCDAFETRVPGHVGYSIQTHLLHMDEEVALRLRQSRCLRVVVGLESGSDRILKLLRRKANVAQSRAKLELLAATGYRLGVWTLNMLGMPTETLDEMLQTLALNAQVLADRVKANVFTPYPGSAMYAFCEEHDLFDGSGSVEFQDRWVTKLRFPPAEYAFLEKFYDIGHWYMNRLAPLGLEQEFSALIHEAEQIGPGQWDGARHDLLRRGDAVCDRLARHDKQHYRFVLQGKVTAGTIGLYGCPEQ</sequence>
<dbReference type="Proteomes" id="UP000293296">
    <property type="component" value="Plasmid pDCAR1"/>
</dbReference>
<dbReference type="GO" id="GO:0051539">
    <property type="term" value="F:4 iron, 4 sulfur cluster binding"/>
    <property type="evidence" value="ECO:0007669"/>
    <property type="project" value="UniProtKB-KW"/>
</dbReference>
<evidence type="ECO:0000256" key="3">
    <source>
        <dbReference type="ARBA" id="ARBA00022723"/>
    </source>
</evidence>
<comment type="cofactor">
    <cofactor evidence="1">
        <name>[4Fe-4S] cluster</name>
        <dbReference type="ChEBI" id="CHEBI:49883"/>
    </cofactor>
</comment>
<evidence type="ECO:0000313" key="8">
    <source>
        <dbReference type="EMBL" id="QAZ69617.1"/>
    </source>
</evidence>
<dbReference type="InterPro" id="IPR006158">
    <property type="entry name" value="Cobalamin-bd"/>
</dbReference>
<protein>
    <submittedName>
        <fullName evidence="8">Uncharacterized protein</fullName>
    </submittedName>
</protein>
<evidence type="ECO:0000313" key="9">
    <source>
        <dbReference type="Proteomes" id="UP000293296"/>
    </source>
</evidence>
<dbReference type="RefSeq" id="WP_129356075.1">
    <property type="nucleotide sequence ID" value="NZ_CP026539.1"/>
</dbReference>
<accession>A0A4P6HQM4</accession>